<dbReference type="eggNOG" id="KOG3399">
    <property type="taxonomic scope" value="Eukaryota"/>
</dbReference>
<dbReference type="EMBL" id="KQ124582">
    <property type="protein sequence ID" value="KMS64719.1"/>
    <property type="molecule type" value="Genomic_DNA"/>
</dbReference>
<dbReference type="Gramene" id="KMS64719">
    <property type="protein sequence ID" value="KMS64719"/>
    <property type="gene ID" value="BVRB_017380"/>
</dbReference>
<dbReference type="AlphaFoldDB" id="A0A0J7YM47"/>
<evidence type="ECO:0000313" key="2">
    <source>
        <dbReference type="EMBL" id="KMS64719.1"/>
    </source>
</evidence>
<keyword evidence="3" id="KW-1185">Reference proteome</keyword>
<evidence type="ECO:0000313" key="3">
    <source>
        <dbReference type="Proteomes" id="UP000035740"/>
    </source>
</evidence>
<dbReference type="OrthoDB" id="6407410at2759"/>
<accession>A0A0J7YM47</accession>
<feature type="domain" description="Yippee" evidence="1">
    <location>
        <begin position="12"/>
        <end position="47"/>
    </location>
</feature>
<dbReference type="PROSITE" id="PS51792">
    <property type="entry name" value="YIPPEE"/>
    <property type="match status" value="1"/>
</dbReference>
<dbReference type="InterPro" id="IPR039058">
    <property type="entry name" value="Yippee_fam"/>
</dbReference>
<proteinExistence type="predicted"/>
<name>A0A0J7YM47_BETVV</name>
<dbReference type="OMA" id="VILERAC"/>
<sequence>MGRLFLITLQGRIYSCRHCDTHLGIADDIISKSFHCRHGRAYLFNNV</sequence>
<dbReference type="Proteomes" id="UP000035740">
    <property type="component" value="Unassembled WGS sequence"/>
</dbReference>
<evidence type="ECO:0000259" key="1">
    <source>
        <dbReference type="PROSITE" id="PS51792"/>
    </source>
</evidence>
<reference evidence="2 3" key="1">
    <citation type="journal article" date="2014" name="Nature">
        <title>The genome of the recently domesticated crop plant sugar beet (Beta vulgaris).</title>
        <authorList>
            <person name="Dohm J.C."/>
            <person name="Minoche A.E."/>
            <person name="Holtgrawe D."/>
            <person name="Capella-Gutierrez S."/>
            <person name="Zakrzewski F."/>
            <person name="Tafer H."/>
            <person name="Rupp O."/>
            <person name="Sorensen T.R."/>
            <person name="Stracke R."/>
            <person name="Reinhardt R."/>
            <person name="Goesmann A."/>
            <person name="Kraft T."/>
            <person name="Schulz B."/>
            <person name="Stadler P.F."/>
            <person name="Schmidt T."/>
            <person name="Gabaldon T."/>
            <person name="Lehrach H."/>
            <person name="Weisshaar B."/>
            <person name="Himmelbauer H."/>
        </authorList>
    </citation>
    <scope>NUCLEOTIDE SEQUENCE [LARGE SCALE GENOMIC DNA]</scope>
    <source>
        <tissue evidence="2">Taproot</tissue>
    </source>
</reference>
<dbReference type="PANTHER" id="PTHR13848">
    <property type="entry name" value="PROTEIN YIPPEE-LIKE CG15309-RELATED"/>
    <property type="match status" value="1"/>
</dbReference>
<organism evidence="2 3">
    <name type="scientific">Beta vulgaris subsp. vulgaris</name>
    <name type="common">Beet</name>
    <dbReference type="NCBI Taxonomy" id="3555"/>
    <lineage>
        <taxon>Eukaryota</taxon>
        <taxon>Viridiplantae</taxon>
        <taxon>Streptophyta</taxon>
        <taxon>Embryophyta</taxon>
        <taxon>Tracheophyta</taxon>
        <taxon>Spermatophyta</taxon>
        <taxon>Magnoliopsida</taxon>
        <taxon>eudicotyledons</taxon>
        <taxon>Gunneridae</taxon>
        <taxon>Pentapetalae</taxon>
        <taxon>Caryophyllales</taxon>
        <taxon>Chenopodiaceae</taxon>
        <taxon>Betoideae</taxon>
        <taxon>Beta</taxon>
    </lineage>
</organism>
<dbReference type="InterPro" id="IPR034751">
    <property type="entry name" value="Yippee"/>
</dbReference>
<protein>
    <recommendedName>
        <fullName evidence="1">Yippee domain-containing protein</fullName>
    </recommendedName>
</protein>
<gene>
    <name evidence="2" type="ORF">BVRB_017380</name>
</gene>